<dbReference type="RefSeq" id="XP_002118608.1">
    <property type="nucleotide sequence ID" value="XM_002118572.1"/>
</dbReference>
<dbReference type="InParanoid" id="B3SEE0"/>
<gene>
    <name evidence="1" type="ORF">TRIADDRAFT_62631</name>
</gene>
<dbReference type="AlphaFoldDB" id="B3SEE0"/>
<reference evidence="1 2" key="1">
    <citation type="journal article" date="2008" name="Nature">
        <title>The Trichoplax genome and the nature of placozoans.</title>
        <authorList>
            <person name="Srivastava M."/>
            <person name="Begovic E."/>
            <person name="Chapman J."/>
            <person name="Putnam N.H."/>
            <person name="Hellsten U."/>
            <person name="Kawashima T."/>
            <person name="Kuo A."/>
            <person name="Mitros T."/>
            <person name="Salamov A."/>
            <person name="Carpenter M.L."/>
            <person name="Signorovitch A.Y."/>
            <person name="Moreno M.A."/>
            <person name="Kamm K."/>
            <person name="Grimwood J."/>
            <person name="Schmutz J."/>
            <person name="Shapiro H."/>
            <person name="Grigoriev I.V."/>
            <person name="Buss L.W."/>
            <person name="Schierwater B."/>
            <person name="Dellaporta S.L."/>
            <person name="Rokhsar D.S."/>
        </authorList>
    </citation>
    <scope>NUCLEOTIDE SEQUENCE [LARGE SCALE GENOMIC DNA]</scope>
    <source>
        <strain evidence="1 2">Grell-BS-1999</strain>
    </source>
</reference>
<dbReference type="CTD" id="6759822"/>
<proteinExistence type="predicted"/>
<keyword evidence="2" id="KW-1185">Reference proteome</keyword>
<dbReference type="Proteomes" id="UP000009022">
    <property type="component" value="Unassembled WGS sequence"/>
</dbReference>
<protein>
    <submittedName>
        <fullName evidence="1">Uncharacterized protein</fullName>
    </submittedName>
</protein>
<organism evidence="1 2">
    <name type="scientific">Trichoplax adhaerens</name>
    <name type="common">Trichoplax reptans</name>
    <dbReference type="NCBI Taxonomy" id="10228"/>
    <lineage>
        <taxon>Eukaryota</taxon>
        <taxon>Metazoa</taxon>
        <taxon>Placozoa</taxon>
        <taxon>Uniplacotomia</taxon>
        <taxon>Trichoplacea</taxon>
        <taxon>Trichoplacidae</taxon>
        <taxon>Trichoplax</taxon>
    </lineage>
</organism>
<sequence>MAAKPSSKRIFARYEKKGRGTSLKKQVTKGTITNIDYSNYKSYRADIKACARLYFPKLFVKKDGKRKCILKNVLSATFKKIKDRDSKIKELDFKHNLKKSKELRVSDTAETVKSFLDSVLNYEFQGVISSNIKSKKKNAQEPTVSSIPAYHTCRTDINAKYCNNYRMATKMELEKVYRNEIGRSVDLNCFSCPFSQSIVDRNHSSYPEVDHILPKTQIHEKLLASVYLLNKLRPDDVDQKKDYDEYLKSINKFYVLNLKFRRYKSTTSSTKISKELIFATKNLAVQVQNDTRNLMFMCKACNIRRKKGGWKDELVKSRSFGPIDDLINSIWKNADVSGTLILKEAAAFRMEVVQKYTITYEKEEDFKEFVKYLGDLLRKYPKSVKEISKLAKNTCIAAQI</sequence>
<accession>B3SEE0</accession>
<dbReference type="GeneID" id="6759822"/>
<evidence type="ECO:0000313" key="2">
    <source>
        <dbReference type="Proteomes" id="UP000009022"/>
    </source>
</evidence>
<dbReference type="KEGG" id="tad:TRIADDRAFT_62631"/>
<name>B3SEE0_TRIAD</name>
<dbReference type="HOGENOM" id="CLU_689529_0_0_1"/>
<dbReference type="EMBL" id="DS985443">
    <property type="protein sequence ID" value="EDV18905.1"/>
    <property type="molecule type" value="Genomic_DNA"/>
</dbReference>
<evidence type="ECO:0000313" key="1">
    <source>
        <dbReference type="EMBL" id="EDV18905.1"/>
    </source>
</evidence>